<evidence type="ECO:0000256" key="5">
    <source>
        <dbReference type="ARBA" id="ARBA00023172"/>
    </source>
</evidence>
<evidence type="ECO:0000256" key="7">
    <source>
        <dbReference type="ARBA" id="ARBA00033409"/>
    </source>
</evidence>
<dbReference type="AlphaFoldDB" id="A0A1H9CFC4"/>
<evidence type="ECO:0000256" key="1">
    <source>
        <dbReference type="ARBA" id="ARBA00003065"/>
    </source>
</evidence>
<organism evidence="10 11">
    <name type="scientific">Ectothiorhodospira magna</name>
    <dbReference type="NCBI Taxonomy" id="867345"/>
    <lineage>
        <taxon>Bacteria</taxon>
        <taxon>Pseudomonadati</taxon>
        <taxon>Pseudomonadota</taxon>
        <taxon>Gammaproteobacteria</taxon>
        <taxon>Chromatiales</taxon>
        <taxon>Ectothiorhodospiraceae</taxon>
        <taxon>Ectothiorhodospira</taxon>
    </lineage>
</organism>
<dbReference type="InterPro" id="IPR003717">
    <property type="entry name" value="RecO"/>
</dbReference>
<dbReference type="SUPFAM" id="SSF50249">
    <property type="entry name" value="Nucleic acid-binding proteins"/>
    <property type="match status" value="1"/>
</dbReference>
<proteinExistence type="inferred from homology"/>
<dbReference type="Gene3D" id="1.20.1440.120">
    <property type="entry name" value="Recombination protein O, C-terminal domain"/>
    <property type="match status" value="1"/>
</dbReference>
<reference evidence="10 11" key="1">
    <citation type="submission" date="2016-10" db="EMBL/GenBank/DDBJ databases">
        <authorList>
            <person name="de Groot N.N."/>
        </authorList>
    </citation>
    <scope>NUCLEOTIDE SEQUENCE [LARGE SCALE GENOMIC DNA]</scope>
    <source>
        <strain evidence="10 11">B7-7</strain>
    </source>
</reference>
<sequence length="232" mass="25408">MTPVSGSIAFVLHARPYRESSLLLELLTATEGRTGAILRGARSQRPPLFSPLEVTFRGRGQLPTLTGWDDLGGVSLTGNRAVCGLYINELAVRLLPRHIPQPAFLAVYAATLSALGDPDQALEPVLRRYELALLNLLGEGLEYVVVEDLEPQQLYRVDSLSGVRQADIHDTPSSPRTIQGEALVALLTDRLVAPAHQRQAKRLLRGLLEQHLDGKPIVSRQLFARGRPDMSS</sequence>
<gene>
    <name evidence="8" type="primary">recO</name>
    <name evidence="10" type="ORF">SAMN05421693_11364</name>
</gene>
<name>A0A1H9CFC4_9GAMM</name>
<dbReference type="Pfam" id="PF11967">
    <property type="entry name" value="RecO_N"/>
    <property type="match status" value="1"/>
</dbReference>
<dbReference type="STRING" id="867345.SAMN05421693_11364"/>
<comment type="function">
    <text evidence="1 8">Involved in DNA repair and RecF pathway recombination.</text>
</comment>
<dbReference type="SUPFAM" id="SSF57863">
    <property type="entry name" value="ArfGap/RecO-like zinc finger"/>
    <property type="match status" value="1"/>
</dbReference>
<dbReference type="RefSeq" id="WP_090206335.1">
    <property type="nucleotide sequence ID" value="NZ_FOFO01000013.1"/>
</dbReference>
<dbReference type="OrthoDB" id="9804792at2"/>
<keyword evidence="6 8" id="KW-0234">DNA repair</keyword>
<accession>A0A1H9CFC4</accession>
<dbReference type="PANTHER" id="PTHR33991">
    <property type="entry name" value="DNA REPAIR PROTEIN RECO"/>
    <property type="match status" value="1"/>
</dbReference>
<evidence type="ECO:0000259" key="9">
    <source>
        <dbReference type="Pfam" id="PF11967"/>
    </source>
</evidence>
<dbReference type="GO" id="GO:0006302">
    <property type="term" value="P:double-strand break repair"/>
    <property type="evidence" value="ECO:0007669"/>
    <property type="project" value="TreeGrafter"/>
</dbReference>
<dbReference type="HAMAP" id="MF_00201">
    <property type="entry name" value="RecO"/>
    <property type="match status" value="1"/>
</dbReference>
<keyword evidence="4 8" id="KW-0227">DNA damage</keyword>
<keyword evidence="11" id="KW-1185">Reference proteome</keyword>
<feature type="domain" description="DNA replication/recombination mediator RecO N-terminal" evidence="9">
    <location>
        <begin position="9"/>
        <end position="67"/>
    </location>
</feature>
<comment type="similarity">
    <text evidence="2 8">Belongs to the RecO family.</text>
</comment>
<evidence type="ECO:0000313" key="10">
    <source>
        <dbReference type="EMBL" id="SEP99453.1"/>
    </source>
</evidence>
<evidence type="ECO:0000256" key="3">
    <source>
        <dbReference type="ARBA" id="ARBA00021310"/>
    </source>
</evidence>
<dbReference type="PANTHER" id="PTHR33991:SF1">
    <property type="entry name" value="DNA REPAIR PROTEIN RECO"/>
    <property type="match status" value="1"/>
</dbReference>
<dbReference type="InterPro" id="IPR037278">
    <property type="entry name" value="ARFGAP/RecO"/>
</dbReference>
<dbReference type="GO" id="GO:0006310">
    <property type="term" value="P:DNA recombination"/>
    <property type="evidence" value="ECO:0007669"/>
    <property type="project" value="UniProtKB-UniRule"/>
</dbReference>
<dbReference type="Pfam" id="PF02565">
    <property type="entry name" value="RecO_C"/>
    <property type="match status" value="1"/>
</dbReference>
<dbReference type="InterPro" id="IPR042242">
    <property type="entry name" value="RecO_C"/>
</dbReference>
<evidence type="ECO:0000256" key="2">
    <source>
        <dbReference type="ARBA" id="ARBA00007452"/>
    </source>
</evidence>
<evidence type="ECO:0000256" key="6">
    <source>
        <dbReference type="ARBA" id="ARBA00023204"/>
    </source>
</evidence>
<dbReference type="InterPro" id="IPR022572">
    <property type="entry name" value="DNA_rep/recomb_RecO_N"/>
</dbReference>
<evidence type="ECO:0000256" key="4">
    <source>
        <dbReference type="ARBA" id="ARBA00022763"/>
    </source>
</evidence>
<dbReference type="Gene3D" id="2.40.50.140">
    <property type="entry name" value="Nucleic acid-binding proteins"/>
    <property type="match status" value="1"/>
</dbReference>
<dbReference type="Proteomes" id="UP000199496">
    <property type="component" value="Unassembled WGS sequence"/>
</dbReference>
<dbReference type="EMBL" id="FOFO01000013">
    <property type="protein sequence ID" value="SEP99453.1"/>
    <property type="molecule type" value="Genomic_DNA"/>
</dbReference>
<keyword evidence="5 8" id="KW-0233">DNA recombination</keyword>
<evidence type="ECO:0000313" key="11">
    <source>
        <dbReference type="Proteomes" id="UP000199496"/>
    </source>
</evidence>
<dbReference type="InterPro" id="IPR012340">
    <property type="entry name" value="NA-bd_OB-fold"/>
</dbReference>
<evidence type="ECO:0000256" key="8">
    <source>
        <dbReference type="HAMAP-Rule" id="MF_00201"/>
    </source>
</evidence>
<protein>
    <recommendedName>
        <fullName evidence="3 8">DNA repair protein RecO</fullName>
    </recommendedName>
    <alternativeName>
        <fullName evidence="7 8">Recombination protein O</fullName>
    </alternativeName>
</protein>
<dbReference type="GO" id="GO:0043590">
    <property type="term" value="C:bacterial nucleoid"/>
    <property type="evidence" value="ECO:0007669"/>
    <property type="project" value="TreeGrafter"/>
</dbReference>